<dbReference type="Pfam" id="PF01266">
    <property type="entry name" value="DAO"/>
    <property type="match status" value="1"/>
</dbReference>
<sequence>MSLKKPQLLATGALFIGSVYATSVYKHFSTPPPPVYDATIIGGGVVGLSVAQNLSNRGHKVLLLEASPHLASGASSGNSGLGCTGYDAPPGSLERRLLRLSSSLHQNLYRSFGLSHDHVRKTGSLVVAWTKQELTSLPSVLSENVAAGDTDAVLLSQSELLDLEPGISPSALGAVYCPREAVVEPWLVPACYAAAAKANGATIKTSEPVADLAFDSEMKMWAVTTEPTSPPPASSPYVPPIFLKMKEDLYKSSPPPPSPSSPPLATYLSRCVINCAGLYGDEIEKLSGNPPPPAPHSPFTITPRKGQFVVFSPSPSSTSSPSSPPLPTAIIEPIATAITKGVIAWTTVYGNIIVGPTAVDQESKTDRSTDAETIDMLRAKGAAMIPALKTAEVVGTYSGLRPSSNHRDYQIYPNPDRRWITVGGIRSTGLTGSSGIGEYVGNLYDSLDGDTPPPLPASGSAPDGLVPVTEAATSPLPHTPRGRDPLPPVPNLAALSEDFVKRGDGTVMLHGSPMFVTHPLSSFGMSTYQKNKRAAQ</sequence>
<evidence type="ECO:0000313" key="3">
    <source>
        <dbReference type="EMBL" id="GMI22677.1"/>
    </source>
</evidence>
<keyword evidence="4" id="KW-1185">Reference proteome</keyword>
<dbReference type="PANTHER" id="PTHR42720">
    <property type="entry name" value="GLYCEROL-3-PHOSPHATE DEHYDROGENASE"/>
    <property type="match status" value="1"/>
</dbReference>
<reference evidence="3 4" key="1">
    <citation type="journal article" date="2023" name="Commun. Biol.">
        <title>Genome analysis of Parmales, the sister group of diatoms, reveals the evolutionary specialization of diatoms from phago-mixotrophs to photoautotrophs.</title>
        <authorList>
            <person name="Ban H."/>
            <person name="Sato S."/>
            <person name="Yoshikawa S."/>
            <person name="Yamada K."/>
            <person name="Nakamura Y."/>
            <person name="Ichinomiya M."/>
            <person name="Sato N."/>
            <person name="Blanc-Mathieu R."/>
            <person name="Endo H."/>
            <person name="Kuwata A."/>
            <person name="Ogata H."/>
        </authorList>
    </citation>
    <scope>NUCLEOTIDE SEQUENCE [LARGE SCALE GENOMIC DNA]</scope>
</reference>
<evidence type="ECO:0000259" key="2">
    <source>
        <dbReference type="Pfam" id="PF01266"/>
    </source>
</evidence>
<organism evidence="3 4">
    <name type="scientific">Tetraparma gracilis</name>
    <dbReference type="NCBI Taxonomy" id="2962635"/>
    <lineage>
        <taxon>Eukaryota</taxon>
        <taxon>Sar</taxon>
        <taxon>Stramenopiles</taxon>
        <taxon>Ochrophyta</taxon>
        <taxon>Bolidophyceae</taxon>
        <taxon>Parmales</taxon>
        <taxon>Triparmaceae</taxon>
        <taxon>Tetraparma</taxon>
    </lineage>
</organism>
<dbReference type="Gene3D" id="3.50.50.60">
    <property type="entry name" value="FAD/NAD(P)-binding domain"/>
    <property type="match status" value="1"/>
</dbReference>
<feature type="domain" description="FAD dependent oxidoreductase" evidence="2">
    <location>
        <begin position="37"/>
        <end position="441"/>
    </location>
</feature>
<dbReference type="Gene3D" id="3.30.9.10">
    <property type="entry name" value="D-Amino Acid Oxidase, subunit A, domain 2"/>
    <property type="match status" value="1"/>
</dbReference>
<dbReference type="InterPro" id="IPR006076">
    <property type="entry name" value="FAD-dep_OxRdtase"/>
</dbReference>
<dbReference type="PANTHER" id="PTHR42720:SF1">
    <property type="entry name" value="GLYCEROL 3-PHOSPHATE OXIDASE"/>
    <property type="match status" value="1"/>
</dbReference>
<dbReference type="SUPFAM" id="SSF51905">
    <property type="entry name" value="FAD/NAD(P)-binding domain"/>
    <property type="match status" value="1"/>
</dbReference>
<proteinExistence type="predicted"/>
<evidence type="ECO:0000313" key="4">
    <source>
        <dbReference type="Proteomes" id="UP001165060"/>
    </source>
</evidence>
<dbReference type="InterPro" id="IPR036188">
    <property type="entry name" value="FAD/NAD-bd_sf"/>
</dbReference>
<accession>A0ABQ6MBE3</accession>
<protein>
    <recommendedName>
        <fullName evidence="2">FAD dependent oxidoreductase domain-containing protein</fullName>
    </recommendedName>
</protein>
<evidence type="ECO:0000256" key="1">
    <source>
        <dbReference type="SAM" id="MobiDB-lite"/>
    </source>
</evidence>
<gene>
    <name evidence="3" type="ORF">TeGR_g5169</name>
</gene>
<dbReference type="EMBL" id="BRYB01000097">
    <property type="protein sequence ID" value="GMI22677.1"/>
    <property type="molecule type" value="Genomic_DNA"/>
</dbReference>
<dbReference type="InterPro" id="IPR052745">
    <property type="entry name" value="G3P_Oxidase/Oxidoreductase"/>
</dbReference>
<feature type="region of interest" description="Disordered" evidence="1">
    <location>
        <begin position="448"/>
        <end position="488"/>
    </location>
</feature>
<comment type="caution">
    <text evidence="3">The sequence shown here is derived from an EMBL/GenBank/DDBJ whole genome shotgun (WGS) entry which is preliminary data.</text>
</comment>
<dbReference type="SUPFAM" id="SSF54373">
    <property type="entry name" value="FAD-linked reductases, C-terminal domain"/>
    <property type="match status" value="1"/>
</dbReference>
<dbReference type="Proteomes" id="UP001165060">
    <property type="component" value="Unassembled WGS sequence"/>
</dbReference>
<name>A0ABQ6MBE3_9STRA</name>